<protein>
    <submittedName>
        <fullName evidence="1">Uncharacterized protein</fullName>
    </submittedName>
</protein>
<proteinExistence type="predicted"/>
<evidence type="ECO:0000313" key="1">
    <source>
        <dbReference type="EMBL" id="CAI2367197.1"/>
    </source>
</evidence>
<gene>
    <name evidence="1" type="ORF">ECRASSUSDP1_LOCUS8475</name>
</gene>
<keyword evidence="2" id="KW-1185">Reference proteome</keyword>
<dbReference type="Proteomes" id="UP001295684">
    <property type="component" value="Unassembled WGS sequence"/>
</dbReference>
<dbReference type="InterPro" id="IPR012340">
    <property type="entry name" value="NA-bd_OB-fold"/>
</dbReference>
<organism evidence="1 2">
    <name type="scientific">Euplotes crassus</name>
    <dbReference type="NCBI Taxonomy" id="5936"/>
    <lineage>
        <taxon>Eukaryota</taxon>
        <taxon>Sar</taxon>
        <taxon>Alveolata</taxon>
        <taxon>Ciliophora</taxon>
        <taxon>Intramacronucleata</taxon>
        <taxon>Spirotrichea</taxon>
        <taxon>Hypotrichia</taxon>
        <taxon>Euplotida</taxon>
        <taxon>Euplotidae</taxon>
        <taxon>Moneuplotes</taxon>
    </lineage>
</organism>
<reference evidence="1" key="1">
    <citation type="submission" date="2023-07" db="EMBL/GenBank/DDBJ databases">
        <authorList>
            <consortium name="AG Swart"/>
            <person name="Singh M."/>
            <person name="Singh A."/>
            <person name="Seah K."/>
            <person name="Emmerich C."/>
        </authorList>
    </citation>
    <scope>NUCLEOTIDE SEQUENCE</scope>
    <source>
        <strain evidence="1">DP1</strain>
    </source>
</reference>
<dbReference type="SUPFAM" id="SSF50249">
    <property type="entry name" value="Nucleic acid-binding proteins"/>
    <property type="match status" value="1"/>
</dbReference>
<dbReference type="EMBL" id="CAMPGE010008293">
    <property type="protein sequence ID" value="CAI2367197.1"/>
    <property type="molecule type" value="Genomic_DNA"/>
</dbReference>
<dbReference type="AlphaFoldDB" id="A0AAD1XDN5"/>
<evidence type="ECO:0000313" key="2">
    <source>
        <dbReference type="Proteomes" id="UP001295684"/>
    </source>
</evidence>
<comment type="caution">
    <text evidence="1">The sequence shown here is derived from an EMBL/GenBank/DDBJ whole genome shotgun (WGS) entry which is preliminary data.</text>
</comment>
<accession>A0AAD1XDN5</accession>
<dbReference type="Gene3D" id="2.40.50.140">
    <property type="entry name" value="Nucleic acid-binding proteins"/>
    <property type="match status" value="1"/>
</dbReference>
<sequence length="496" mass="58006">MAGVSPIEDLTKTLLSKLDFSISNIYFKFFSVQLEQDTISIPNVIQRYGRQCIQSSSIEDHDEEQNKRTILRSKYIIIFRDKYFISNANITGIIVYLIKKENRMIMGLDDGTGITNCILWTNYFTPEEKDNLSNYFRENSIEVGSSVNVLGQLESYNGQVQISIKNIKIMDDSQNDLHQFNYSAVQVQKSMFDPFSRPEQEPYFRNLSCLKDINNKEVILEELKVINKDHEDFIVKDPKTTMTDSDISRWKEQETKSLMKIAELDSDLVDMIIQNRTEGPLTADSIKYGHPSIMDSLKDTSTISDYLSKQIIIYSEPVMIQKLTNILLSTIPQILSEIPKSHVYKSNIGEHQYTCYRLKLLADFISNPLIKNTIEEFQREKLELSSYNYKEIALKCINEFQNEKFILREKETENIDLSKEETVIFVDKRQEFKNYLYEMIQKTGDTGIKEIEIFNKVSSEFSKFYNQEYIKKVFSILYEEGLTMENDNRYYAQNAF</sequence>
<name>A0AAD1XDN5_EUPCR</name>